<evidence type="ECO:0000256" key="1">
    <source>
        <dbReference type="SAM" id="Coils"/>
    </source>
</evidence>
<dbReference type="Proteomes" id="UP001596528">
    <property type="component" value="Unassembled WGS sequence"/>
</dbReference>
<dbReference type="PIRSF" id="PIRSF016498">
    <property type="entry name" value="UCP016498"/>
    <property type="match status" value="1"/>
</dbReference>
<dbReference type="EMBL" id="JBHTGQ010000001">
    <property type="protein sequence ID" value="MFC7748336.1"/>
    <property type="molecule type" value="Genomic_DNA"/>
</dbReference>
<gene>
    <name evidence="2" type="ORF">ACFQWB_00055</name>
</gene>
<feature type="coiled-coil region" evidence="1">
    <location>
        <begin position="8"/>
        <end position="45"/>
    </location>
</feature>
<organism evidence="2 3">
    <name type="scientific">Paenibacillus thermoaerophilus</name>
    <dbReference type="NCBI Taxonomy" id="1215385"/>
    <lineage>
        <taxon>Bacteria</taxon>
        <taxon>Bacillati</taxon>
        <taxon>Bacillota</taxon>
        <taxon>Bacilli</taxon>
        <taxon>Bacillales</taxon>
        <taxon>Paenibacillaceae</taxon>
        <taxon>Paenibacillus</taxon>
    </lineage>
</organism>
<evidence type="ECO:0000313" key="3">
    <source>
        <dbReference type="Proteomes" id="UP001596528"/>
    </source>
</evidence>
<evidence type="ECO:0000313" key="2">
    <source>
        <dbReference type="EMBL" id="MFC7748336.1"/>
    </source>
</evidence>
<dbReference type="InterPro" id="IPR018699">
    <property type="entry name" value="DUF2203"/>
</dbReference>
<proteinExistence type="predicted"/>
<dbReference type="RefSeq" id="WP_138789487.1">
    <property type="nucleotide sequence ID" value="NZ_JBHTGQ010000001.1"/>
</dbReference>
<keyword evidence="1" id="KW-0175">Coiled coil</keyword>
<accession>A0ABW2UWR7</accession>
<keyword evidence="3" id="KW-1185">Reference proteome</keyword>
<comment type="caution">
    <text evidence="2">The sequence shown here is derived from an EMBL/GenBank/DDBJ whole genome shotgun (WGS) entry which is preliminary data.</text>
</comment>
<protein>
    <submittedName>
        <fullName evidence="2">DUF2203 domain-containing protein</fullName>
    </submittedName>
</protein>
<reference evidence="3" key="1">
    <citation type="journal article" date="2019" name="Int. J. Syst. Evol. Microbiol.">
        <title>The Global Catalogue of Microorganisms (GCM) 10K type strain sequencing project: providing services to taxonomists for standard genome sequencing and annotation.</title>
        <authorList>
            <consortium name="The Broad Institute Genomics Platform"/>
            <consortium name="The Broad Institute Genome Sequencing Center for Infectious Disease"/>
            <person name="Wu L."/>
            <person name="Ma J."/>
        </authorList>
    </citation>
    <scope>NUCLEOTIDE SEQUENCE [LARGE SCALE GENOMIC DNA]</scope>
    <source>
        <strain evidence="3">JCM 18657</strain>
    </source>
</reference>
<dbReference type="Pfam" id="PF09969">
    <property type="entry name" value="DUF2203"/>
    <property type="match status" value="1"/>
</dbReference>
<name>A0ABW2UWR7_9BACL</name>
<sequence>MTEKLFTVEQANALLPELMRELEALQETKRRFEREYRRLRELKELSGNGSAVRSDDPFFELEANLEFMQLEARTQIQSIQMKGVQLKDIDIGLIDFPARIRGKDVLLCWRQGEPKIMYYHGLFDGYAGRRPLPEEAE</sequence>